<accession>A0A8J6TRE4</accession>
<comment type="similarity">
    <text evidence="1">Belongs to the arsA ATPase family.</text>
</comment>
<comment type="caution">
    <text evidence="6">The sequence shown here is derived from an EMBL/GenBank/DDBJ whole genome shotgun (WGS) entry which is preliminary data.</text>
</comment>
<dbReference type="EMBL" id="JACNIG010000338">
    <property type="protein sequence ID" value="MBC8433808.1"/>
    <property type="molecule type" value="Genomic_DNA"/>
</dbReference>
<dbReference type="AlphaFoldDB" id="A0A8J6TRE4"/>
<dbReference type="InterPro" id="IPR025723">
    <property type="entry name" value="ArsA/GET3_ATPase-like"/>
</dbReference>
<gene>
    <name evidence="6" type="ORF">H8D96_18005</name>
</gene>
<keyword evidence="4" id="KW-0175">Coiled coil</keyword>
<dbReference type="PANTHER" id="PTHR10803:SF3">
    <property type="entry name" value="ATPASE GET3"/>
    <property type="match status" value="1"/>
</dbReference>
<dbReference type="GO" id="GO:0005524">
    <property type="term" value="F:ATP binding"/>
    <property type="evidence" value="ECO:0007669"/>
    <property type="project" value="InterPro"/>
</dbReference>
<proteinExistence type="inferred from homology"/>
<dbReference type="CDD" id="cd02035">
    <property type="entry name" value="ArsA"/>
    <property type="match status" value="1"/>
</dbReference>
<dbReference type="Pfam" id="PF02374">
    <property type="entry name" value="ArsA_ATPase"/>
    <property type="match status" value="1"/>
</dbReference>
<name>A0A8J6TRE4_9BACT</name>
<dbReference type="PANTHER" id="PTHR10803">
    <property type="entry name" value="ARSENICAL PUMP-DRIVING ATPASE ARSENITE-TRANSLOCATING ATPASE"/>
    <property type="match status" value="1"/>
</dbReference>
<protein>
    <recommendedName>
        <fullName evidence="3">arsenite-transporting ATPase</fullName>
        <ecNumber evidence="3">7.3.2.7</ecNumber>
    </recommendedName>
</protein>
<dbReference type="GO" id="GO:0015446">
    <property type="term" value="F:ATPase-coupled arsenite transmembrane transporter activity"/>
    <property type="evidence" value="ECO:0007669"/>
    <property type="project" value="UniProtKB-EC"/>
</dbReference>
<feature type="coiled-coil region" evidence="4">
    <location>
        <begin position="180"/>
        <end position="214"/>
    </location>
</feature>
<dbReference type="EC" id="7.3.2.7" evidence="3"/>
<comment type="catalytic activity">
    <reaction evidence="2">
        <text>arsenite(in) + ATP + H2O = arsenite(out) + ADP + phosphate + H(+)</text>
        <dbReference type="Rhea" id="RHEA:11348"/>
        <dbReference type="ChEBI" id="CHEBI:15377"/>
        <dbReference type="ChEBI" id="CHEBI:15378"/>
        <dbReference type="ChEBI" id="CHEBI:29242"/>
        <dbReference type="ChEBI" id="CHEBI:30616"/>
        <dbReference type="ChEBI" id="CHEBI:43474"/>
        <dbReference type="ChEBI" id="CHEBI:456216"/>
        <dbReference type="EC" id="7.3.2.7"/>
    </reaction>
</comment>
<dbReference type="Gene3D" id="3.40.50.300">
    <property type="entry name" value="P-loop containing nucleotide triphosphate hydrolases"/>
    <property type="match status" value="1"/>
</dbReference>
<dbReference type="SUPFAM" id="SSF52540">
    <property type="entry name" value="P-loop containing nucleoside triphosphate hydrolases"/>
    <property type="match status" value="1"/>
</dbReference>
<evidence type="ECO:0000313" key="6">
    <source>
        <dbReference type="EMBL" id="MBC8433808.1"/>
    </source>
</evidence>
<evidence type="ECO:0000256" key="4">
    <source>
        <dbReference type="SAM" id="Coils"/>
    </source>
</evidence>
<reference evidence="6 7" key="1">
    <citation type="submission" date="2020-08" db="EMBL/GenBank/DDBJ databases">
        <title>Bridging the membrane lipid divide: bacteria of the FCB group superphylum have the potential to synthesize archaeal ether lipids.</title>
        <authorList>
            <person name="Villanueva L."/>
            <person name="Von Meijenfeldt F.A.B."/>
            <person name="Westbye A.B."/>
            <person name="Yadav S."/>
            <person name="Hopmans E.C."/>
            <person name="Dutilh B.E."/>
            <person name="Sinninghe Damste J.S."/>
        </authorList>
    </citation>
    <scope>NUCLEOTIDE SEQUENCE [LARGE SCALE GENOMIC DNA]</scope>
    <source>
        <strain evidence="6">NIOZ-UU17</strain>
    </source>
</reference>
<dbReference type="NCBIfam" id="TIGR00345">
    <property type="entry name" value="GET3_arsA_TRC40"/>
    <property type="match status" value="1"/>
</dbReference>
<sequence length="309" mass="35643">MNRATNVFFMGKGGVGKSTSSALFSVFLAQKGFQVLIVSLDPAHNQSDIFERDLSDKPIQIAPNLSAIEIDQEFWIRQYLKDIHNQINRTYSYLTAFNLEKYFSVIKYSPGLEEYALILAFEKIKKNFSQCDYLIFDMPPTALGLKFFSLPSLSLIWIEHLLALRKEIIKKRDLITNIKLIKKEIERDKVLNKINDLRNQYQDLKDTFEDRKQTQINLVLNPDKLSYAESIRIVKALQEININLYRTINNKMKLDSSVEDINEVFAGIPRTNFPHSETPLIGIHNLQKFVKANGDQLEKQLSISSPNPI</sequence>
<evidence type="ECO:0000313" key="7">
    <source>
        <dbReference type="Proteomes" id="UP000605201"/>
    </source>
</evidence>
<dbReference type="InterPro" id="IPR016300">
    <property type="entry name" value="ATPase_ArsA/GET3"/>
</dbReference>
<evidence type="ECO:0000256" key="1">
    <source>
        <dbReference type="ARBA" id="ARBA00011040"/>
    </source>
</evidence>
<dbReference type="Proteomes" id="UP000605201">
    <property type="component" value="Unassembled WGS sequence"/>
</dbReference>
<organism evidence="6 7">
    <name type="scientific">Candidatus Desulfatibia vada</name>
    <dbReference type="NCBI Taxonomy" id="2841696"/>
    <lineage>
        <taxon>Bacteria</taxon>
        <taxon>Pseudomonadati</taxon>
        <taxon>Thermodesulfobacteriota</taxon>
        <taxon>Desulfobacteria</taxon>
        <taxon>Desulfobacterales</taxon>
        <taxon>Desulfobacterales incertae sedis</taxon>
        <taxon>Candidatus Desulfatibia</taxon>
    </lineage>
</organism>
<evidence type="ECO:0000256" key="2">
    <source>
        <dbReference type="ARBA" id="ARBA00052296"/>
    </source>
</evidence>
<evidence type="ECO:0000256" key="3">
    <source>
        <dbReference type="ARBA" id="ARBA00066752"/>
    </source>
</evidence>
<feature type="domain" description="ArsA/GET3 Anion-transporting ATPase-like" evidence="5">
    <location>
        <begin position="7"/>
        <end position="260"/>
    </location>
</feature>
<evidence type="ECO:0000259" key="5">
    <source>
        <dbReference type="Pfam" id="PF02374"/>
    </source>
</evidence>
<dbReference type="InterPro" id="IPR027417">
    <property type="entry name" value="P-loop_NTPase"/>
</dbReference>
<dbReference type="GO" id="GO:0016887">
    <property type="term" value="F:ATP hydrolysis activity"/>
    <property type="evidence" value="ECO:0007669"/>
    <property type="project" value="InterPro"/>
</dbReference>